<evidence type="ECO:0000313" key="2">
    <source>
        <dbReference type="EMBL" id="KAA3767803.1"/>
    </source>
</evidence>
<reference evidence="2 3" key="1">
    <citation type="journal article" date="2019" name="Nat. Med.">
        <title>A library of human gut bacterial isolates paired with longitudinal multiomics data enables mechanistic microbiome research.</title>
        <authorList>
            <person name="Poyet M."/>
            <person name="Groussin M."/>
            <person name="Gibbons S.M."/>
            <person name="Avila-Pacheco J."/>
            <person name="Jiang X."/>
            <person name="Kearney S.M."/>
            <person name="Perrotta A.R."/>
            <person name="Berdy B."/>
            <person name="Zhao S."/>
            <person name="Lieberman T.D."/>
            <person name="Swanson P.K."/>
            <person name="Smith M."/>
            <person name="Roesemann S."/>
            <person name="Alexander J.E."/>
            <person name="Rich S.A."/>
            <person name="Livny J."/>
            <person name="Vlamakis H."/>
            <person name="Clish C."/>
            <person name="Bullock K."/>
            <person name="Deik A."/>
            <person name="Scott J."/>
            <person name="Pierce K.A."/>
            <person name="Xavier R.J."/>
            <person name="Alm E.J."/>
        </authorList>
    </citation>
    <scope>NUCLEOTIDE SEQUENCE [LARGE SCALE GENOMIC DNA]</scope>
    <source>
        <strain evidence="2 3">BIOML-A10</strain>
    </source>
</reference>
<accession>A0A7J4XLL1</accession>
<name>A0A7J4XLL1_9BACE</name>
<sequence length="263" mass="30197">MFHSNLNPLYLCSMKIYKQIRVNKFLPLLFFLVIFTSCSRKYKIEGVSSVSSLDGRMLFIKTLEDGKWVKIDSAEVIHGLFTMKGVVDSIMMATLYMDNEAIMPLVIEKGNIKITIANTELSAEGTPLNEALYDFIDKKNAMDIKIEELERKEARMVMEGADLADIHEQLTKEGEALVDDMNRYVKKFISDNYETVLGPSVFMMLCSNLPYPIMTPQIEDIMKDAPYSFRMNKMVKEFISKAKENMQLIEEHQRLEQNVSVGN</sequence>
<protein>
    <submittedName>
        <fullName evidence="2">DUF4369 domain-containing protein</fullName>
    </submittedName>
</protein>
<dbReference type="InterPro" id="IPR025380">
    <property type="entry name" value="DUF4369"/>
</dbReference>
<evidence type="ECO:0000313" key="3">
    <source>
        <dbReference type="Proteomes" id="UP000422221"/>
    </source>
</evidence>
<comment type="caution">
    <text evidence="2">The sequence shown here is derived from an EMBL/GenBank/DDBJ whole genome shotgun (WGS) entry which is preliminary data.</text>
</comment>
<dbReference type="EMBL" id="VWMK01000004">
    <property type="protein sequence ID" value="KAA3767803.1"/>
    <property type="molecule type" value="Genomic_DNA"/>
</dbReference>
<gene>
    <name evidence="2" type="ORF">F3F73_05210</name>
</gene>
<dbReference type="Proteomes" id="UP000422221">
    <property type="component" value="Unassembled WGS sequence"/>
</dbReference>
<organism evidence="2 3">
    <name type="scientific">Bacteroides salyersiae</name>
    <dbReference type="NCBI Taxonomy" id="291644"/>
    <lineage>
        <taxon>Bacteria</taxon>
        <taxon>Pseudomonadati</taxon>
        <taxon>Bacteroidota</taxon>
        <taxon>Bacteroidia</taxon>
        <taxon>Bacteroidales</taxon>
        <taxon>Bacteroidaceae</taxon>
        <taxon>Bacteroides</taxon>
    </lineage>
</organism>
<evidence type="ECO:0000259" key="1">
    <source>
        <dbReference type="Pfam" id="PF14289"/>
    </source>
</evidence>
<dbReference type="Pfam" id="PF14289">
    <property type="entry name" value="DUF4369"/>
    <property type="match status" value="1"/>
</dbReference>
<feature type="domain" description="DUF4369" evidence="1">
    <location>
        <begin position="42"/>
        <end position="131"/>
    </location>
</feature>
<dbReference type="AlphaFoldDB" id="A0A7J4XLL1"/>
<proteinExistence type="predicted"/>